<dbReference type="Proteomes" id="UP000075902">
    <property type="component" value="Unassembled WGS sequence"/>
</dbReference>
<dbReference type="CDD" id="cd00190">
    <property type="entry name" value="Tryp_SPc"/>
    <property type="match status" value="1"/>
</dbReference>
<dbReference type="Gene3D" id="2.40.10.10">
    <property type="entry name" value="Trypsin-like serine proteases"/>
    <property type="match status" value="2"/>
</dbReference>
<evidence type="ECO:0000256" key="2">
    <source>
        <dbReference type="ARBA" id="ARBA00022525"/>
    </source>
</evidence>
<dbReference type="GO" id="GO:0006508">
    <property type="term" value="P:proteolysis"/>
    <property type="evidence" value="ECO:0007669"/>
    <property type="project" value="InterPro"/>
</dbReference>
<dbReference type="FunFam" id="2.40.10.10:FF:000038">
    <property type="entry name" value="Serine protease"/>
    <property type="match status" value="1"/>
</dbReference>
<dbReference type="SUPFAM" id="SSF50494">
    <property type="entry name" value="Trypsin-like serine proteases"/>
    <property type="match status" value="1"/>
</dbReference>
<feature type="domain" description="Peptidase S1" evidence="9">
    <location>
        <begin position="124"/>
        <end position="373"/>
    </location>
</feature>
<evidence type="ECO:0000256" key="7">
    <source>
        <dbReference type="SAM" id="MobiDB-lite"/>
    </source>
</evidence>
<dbReference type="Pfam" id="PF18322">
    <property type="entry name" value="CLIP_1"/>
    <property type="match status" value="1"/>
</dbReference>
<dbReference type="SMART" id="SM00020">
    <property type="entry name" value="Tryp_SPc"/>
    <property type="match status" value="1"/>
</dbReference>
<dbReference type="VEuPathDB" id="VectorBase:AMEC015365"/>
<keyword evidence="8" id="KW-0732">Signal</keyword>
<dbReference type="PROSITE" id="PS00134">
    <property type="entry name" value="TRYPSIN_HIS"/>
    <property type="match status" value="1"/>
</dbReference>
<feature type="signal peptide" evidence="8">
    <location>
        <begin position="1"/>
        <end position="19"/>
    </location>
</feature>
<comment type="similarity">
    <text evidence="4">Belongs to the peptidase S1 family. CLIP subfamily.</text>
</comment>
<evidence type="ECO:0000259" key="9">
    <source>
        <dbReference type="PROSITE" id="PS50240"/>
    </source>
</evidence>
<dbReference type="PRINTS" id="PR00722">
    <property type="entry name" value="CHYMOTRYPSIN"/>
</dbReference>
<keyword evidence="2" id="KW-0964">Secreted</keyword>
<name>A0A182U7L2_9DIPT</name>
<feature type="compositionally biased region" description="Polar residues" evidence="7">
    <location>
        <begin position="99"/>
        <end position="110"/>
    </location>
</feature>
<sequence length="387" mass="42384">MLWWRIGLTLVSCLLLAHGESEEAKPCDGGECVPVTKCKSGELEDHAAYVISLRLNPEDKCSSLETCCPYPKDEDDELRDELGDLLKAPATGNGAGEAKSQNGKHATGPQTCGVRNSNGVQFRITDHSDCESEYGEFPWMAAILVEQKALDKTLNTYMCGGSLIHPSVILTAAHCVQNSTITTLKVRLGEWDTRSGKEPFPHQDRRVVEIAFHEKFFAPAALNNVALLFLDKPVVLMETVNTICLPPANYNFDPVRCVASGWGKNVFGNEGIFQANLKKVELPLMPRGACQRALRTTRLGRRHSSFICAGGEKGRDTCKGDGGSPLSCPIPGVANGYYQAGIVAWGISCGIEGVPGVYVNVALFREWIDEQLRKRNLAIDYYQYGQE</sequence>
<dbReference type="PROSITE" id="PS50240">
    <property type="entry name" value="TRYPSIN_DOM"/>
    <property type="match status" value="1"/>
</dbReference>
<dbReference type="InterPro" id="IPR041515">
    <property type="entry name" value="PPAF-2-like_Clip"/>
</dbReference>
<evidence type="ECO:0000313" key="10">
    <source>
        <dbReference type="EnsemblMetazoa" id="AMEC015365-PA"/>
    </source>
</evidence>
<dbReference type="InterPro" id="IPR018114">
    <property type="entry name" value="TRYPSIN_HIS"/>
</dbReference>
<dbReference type="InterPro" id="IPR009003">
    <property type="entry name" value="Peptidase_S1_PA"/>
</dbReference>
<dbReference type="InterPro" id="IPR001314">
    <property type="entry name" value="Peptidase_S1A"/>
</dbReference>
<dbReference type="Pfam" id="PF00089">
    <property type="entry name" value="Trypsin"/>
    <property type="match status" value="1"/>
</dbReference>
<feature type="region of interest" description="Disordered" evidence="7">
    <location>
        <begin position="89"/>
        <end position="110"/>
    </location>
</feature>
<dbReference type="GO" id="GO:0004252">
    <property type="term" value="F:serine-type endopeptidase activity"/>
    <property type="evidence" value="ECO:0007669"/>
    <property type="project" value="InterPro"/>
</dbReference>
<evidence type="ECO:0000256" key="4">
    <source>
        <dbReference type="ARBA" id="ARBA00024195"/>
    </source>
</evidence>
<evidence type="ECO:0000256" key="5">
    <source>
        <dbReference type="ARBA" id="ARBA00068096"/>
    </source>
</evidence>
<dbReference type="STRING" id="34690.A0A182U7L2"/>
<proteinExistence type="inferred from homology"/>
<accession>A0A182U7L2</accession>
<reference evidence="11" key="1">
    <citation type="submission" date="2014-01" db="EMBL/GenBank/DDBJ databases">
        <title>The Genome Sequence of Anopheles melas CM1001059_A (V2).</title>
        <authorList>
            <consortium name="The Broad Institute Genomics Platform"/>
            <person name="Neafsey D.E."/>
            <person name="Besansky N."/>
            <person name="Howell P."/>
            <person name="Walton C."/>
            <person name="Young S.K."/>
            <person name="Zeng Q."/>
            <person name="Gargeya S."/>
            <person name="Fitzgerald M."/>
            <person name="Haas B."/>
            <person name="Abouelleil A."/>
            <person name="Allen A.W."/>
            <person name="Alvarado L."/>
            <person name="Arachchi H.M."/>
            <person name="Berlin A.M."/>
            <person name="Chapman S.B."/>
            <person name="Gainer-Dewar J."/>
            <person name="Goldberg J."/>
            <person name="Griggs A."/>
            <person name="Gujja S."/>
            <person name="Hansen M."/>
            <person name="Howarth C."/>
            <person name="Imamovic A."/>
            <person name="Ireland A."/>
            <person name="Larimer J."/>
            <person name="McCowan C."/>
            <person name="Murphy C."/>
            <person name="Pearson M."/>
            <person name="Poon T.W."/>
            <person name="Priest M."/>
            <person name="Roberts A."/>
            <person name="Saif S."/>
            <person name="Shea T."/>
            <person name="Sisk P."/>
            <person name="Sykes S."/>
            <person name="Wortman J."/>
            <person name="Nusbaum C."/>
            <person name="Birren B."/>
        </authorList>
    </citation>
    <scope>NUCLEOTIDE SEQUENCE [LARGE SCALE GENOMIC DNA]</scope>
    <source>
        <strain evidence="11">CM1001059</strain>
    </source>
</reference>
<dbReference type="InterPro" id="IPR001254">
    <property type="entry name" value="Trypsin_dom"/>
</dbReference>
<dbReference type="EnsemblMetazoa" id="AMEC015365-RA">
    <property type="protein sequence ID" value="AMEC015365-PA"/>
    <property type="gene ID" value="AMEC015365"/>
</dbReference>
<evidence type="ECO:0000256" key="3">
    <source>
        <dbReference type="ARBA" id="ARBA00023157"/>
    </source>
</evidence>
<evidence type="ECO:0000313" key="11">
    <source>
        <dbReference type="Proteomes" id="UP000075902"/>
    </source>
</evidence>
<keyword evidence="11" id="KW-1185">Reference proteome</keyword>
<comment type="subcellular location">
    <subcellularLocation>
        <location evidence="1">Secreted</location>
    </subcellularLocation>
</comment>
<reference evidence="10" key="2">
    <citation type="submission" date="2020-05" db="UniProtKB">
        <authorList>
            <consortium name="EnsemblMetazoa"/>
        </authorList>
    </citation>
    <scope>IDENTIFICATION</scope>
    <source>
        <strain evidence="10">CM1001059</strain>
    </source>
</reference>
<evidence type="ECO:0000256" key="1">
    <source>
        <dbReference type="ARBA" id="ARBA00004613"/>
    </source>
</evidence>
<dbReference type="AlphaFoldDB" id="A0A182U7L2"/>
<dbReference type="PANTHER" id="PTHR24258:SF129">
    <property type="entry name" value="LP15124P-RELATED"/>
    <property type="match status" value="1"/>
</dbReference>
<evidence type="ECO:0000256" key="6">
    <source>
        <dbReference type="ARBA" id="ARBA00076468"/>
    </source>
</evidence>
<evidence type="ECO:0000256" key="8">
    <source>
        <dbReference type="SAM" id="SignalP"/>
    </source>
</evidence>
<dbReference type="GO" id="GO:0005576">
    <property type="term" value="C:extracellular region"/>
    <property type="evidence" value="ECO:0007669"/>
    <property type="project" value="UniProtKB-SubCell"/>
</dbReference>
<dbReference type="PANTHER" id="PTHR24258">
    <property type="entry name" value="SERINE PROTEASE-RELATED"/>
    <property type="match status" value="1"/>
</dbReference>
<organism evidence="10 11">
    <name type="scientific">Anopheles melas</name>
    <dbReference type="NCBI Taxonomy" id="34690"/>
    <lineage>
        <taxon>Eukaryota</taxon>
        <taxon>Metazoa</taxon>
        <taxon>Ecdysozoa</taxon>
        <taxon>Arthropoda</taxon>
        <taxon>Hexapoda</taxon>
        <taxon>Insecta</taxon>
        <taxon>Pterygota</taxon>
        <taxon>Neoptera</taxon>
        <taxon>Endopterygota</taxon>
        <taxon>Diptera</taxon>
        <taxon>Nematocera</taxon>
        <taxon>Culicoidea</taxon>
        <taxon>Culicidae</taxon>
        <taxon>Anophelinae</taxon>
        <taxon>Anopheles</taxon>
    </lineage>
</organism>
<protein>
    <recommendedName>
        <fullName evidence="5">Phenoloxidase-activating factor 2</fullName>
    </recommendedName>
    <alternativeName>
        <fullName evidence="6">Prophenoloxidase-activating factor II</fullName>
    </alternativeName>
</protein>
<feature type="chain" id="PRO_5008137824" description="Phenoloxidase-activating factor 2" evidence="8">
    <location>
        <begin position="20"/>
        <end position="387"/>
    </location>
</feature>
<dbReference type="InterPro" id="IPR043504">
    <property type="entry name" value="Peptidase_S1_PA_chymotrypsin"/>
</dbReference>
<keyword evidence="3" id="KW-1015">Disulfide bond</keyword>